<feature type="transmembrane region" description="Helical" evidence="1">
    <location>
        <begin position="220"/>
        <end position="243"/>
    </location>
</feature>
<feature type="transmembrane region" description="Helical" evidence="1">
    <location>
        <begin position="286"/>
        <end position="304"/>
    </location>
</feature>
<organism evidence="2 3">
    <name type="scientific">Biomphalaria pfeifferi</name>
    <name type="common">Bloodfluke planorb</name>
    <name type="synonym">Freshwater snail</name>
    <dbReference type="NCBI Taxonomy" id="112525"/>
    <lineage>
        <taxon>Eukaryota</taxon>
        <taxon>Metazoa</taxon>
        <taxon>Spiralia</taxon>
        <taxon>Lophotrochozoa</taxon>
        <taxon>Mollusca</taxon>
        <taxon>Gastropoda</taxon>
        <taxon>Heterobranchia</taxon>
        <taxon>Euthyneura</taxon>
        <taxon>Panpulmonata</taxon>
        <taxon>Hygrophila</taxon>
        <taxon>Lymnaeoidea</taxon>
        <taxon>Planorbidae</taxon>
        <taxon>Biomphalaria</taxon>
    </lineage>
</organism>
<feature type="transmembrane region" description="Helical" evidence="1">
    <location>
        <begin position="148"/>
        <end position="172"/>
    </location>
</feature>
<feature type="transmembrane region" description="Helical" evidence="1">
    <location>
        <begin position="338"/>
        <end position="362"/>
    </location>
</feature>
<gene>
    <name evidence="2" type="ORF">Bpfe_024223</name>
</gene>
<reference evidence="2" key="1">
    <citation type="journal article" date="2023" name="PLoS Negl. Trop. Dis.">
        <title>A genome sequence for Biomphalaria pfeifferi, the major vector snail for the human-infecting parasite Schistosoma mansoni.</title>
        <authorList>
            <person name="Bu L."/>
            <person name="Lu L."/>
            <person name="Laidemitt M.R."/>
            <person name="Zhang S.M."/>
            <person name="Mutuku M."/>
            <person name="Mkoji G."/>
            <person name="Steinauer M."/>
            <person name="Loker E.S."/>
        </authorList>
    </citation>
    <scope>NUCLEOTIDE SEQUENCE</scope>
    <source>
        <strain evidence="2">KasaAsao</strain>
    </source>
</reference>
<dbReference type="EMBL" id="JASAOG010000167">
    <property type="protein sequence ID" value="KAK0046296.1"/>
    <property type="molecule type" value="Genomic_DNA"/>
</dbReference>
<dbReference type="Gene3D" id="1.20.120.1760">
    <property type="match status" value="1"/>
</dbReference>
<keyword evidence="3" id="KW-1185">Reference proteome</keyword>
<dbReference type="InterPro" id="IPR043130">
    <property type="entry name" value="CDP-OH_PTrfase_TM_dom"/>
</dbReference>
<proteinExistence type="predicted"/>
<feature type="transmembrane region" description="Helical" evidence="1">
    <location>
        <begin position="368"/>
        <end position="391"/>
    </location>
</feature>
<keyword evidence="1" id="KW-1133">Transmembrane helix</keyword>
<sequence>MSPRLAWTQSKMALGEEGTLSDTHTLKVIRPSNSACPLHVLTAYWTTPPLWPRRLLCENKSFSFSLSRGCWVTLSITALTYFAIMDVFLFARYRVTDLAKDSKAGHPGEKYSPFTHLSVKAVLSDHVRHYVMTPSAEYFNALTGFSSFFTMVTPDVISFVHLVCAFIAGKFISSDKLHDRQLGVLIYFFRTWLDSFDGTVFRSREGVHLQYNSVYSSMGYVIDGLFDTLGGCFLTAGIIFYLYKTCSPNKYTSTLPVYCHEKAACDKLTSGHTVVSKLDCSSYRHLIVQIFGLVLCLAVTGICWDRAVKDFTEVFQIELTSEELSSLQFELSHEPSTLVIFFFWRFLSGQTVITYTQIAIYMDKVLEFLYYMPWVILTVTVPLYVITVIHVQQIKDQLLL</sequence>
<evidence type="ECO:0000256" key="1">
    <source>
        <dbReference type="SAM" id="Phobius"/>
    </source>
</evidence>
<dbReference type="Proteomes" id="UP001233172">
    <property type="component" value="Unassembled WGS sequence"/>
</dbReference>
<feature type="transmembrane region" description="Helical" evidence="1">
    <location>
        <begin position="70"/>
        <end position="91"/>
    </location>
</feature>
<evidence type="ECO:0000313" key="2">
    <source>
        <dbReference type="EMBL" id="KAK0046296.1"/>
    </source>
</evidence>
<protein>
    <submittedName>
        <fullName evidence="2">Ceramide phosphoethanolamine synthase</fullName>
    </submittedName>
</protein>
<evidence type="ECO:0000313" key="3">
    <source>
        <dbReference type="Proteomes" id="UP001233172"/>
    </source>
</evidence>
<name>A0AAD8F0X0_BIOPF</name>
<keyword evidence="1" id="KW-0472">Membrane</keyword>
<keyword evidence="1" id="KW-0812">Transmembrane</keyword>
<accession>A0AAD8F0X0</accession>
<reference evidence="2" key="2">
    <citation type="submission" date="2023-04" db="EMBL/GenBank/DDBJ databases">
        <authorList>
            <person name="Bu L."/>
            <person name="Lu L."/>
            <person name="Laidemitt M.R."/>
            <person name="Zhang S.M."/>
            <person name="Mutuku M."/>
            <person name="Mkoji G."/>
            <person name="Steinauer M."/>
            <person name="Loker E.S."/>
        </authorList>
    </citation>
    <scope>NUCLEOTIDE SEQUENCE</scope>
    <source>
        <strain evidence="2">KasaAsao</strain>
        <tissue evidence="2">Whole Snail</tissue>
    </source>
</reference>
<dbReference type="AlphaFoldDB" id="A0AAD8F0X0"/>
<comment type="caution">
    <text evidence="2">The sequence shown here is derived from an EMBL/GenBank/DDBJ whole genome shotgun (WGS) entry which is preliminary data.</text>
</comment>